<feature type="domain" description="Transcriptional factor DELLA N-terminal" evidence="10">
    <location>
        <begin position="38"/>
        <end position="104"/>
    </location>
</feature>
<keyword evidence="12" id="KW-1185">Reference proteome</keyword>
<dbReference type="Proteomes" id="UP001293593">
    <property type="component" value="Unassembled WGS sequence"/>
</dbReference>
<evidence type="ECO:0000256" key="1">
    <source>
        <dbReference type="ARBA" id="ARBA00004123"/>
    </source>
</evidence>
<dbReference type="AlphaFoldDB" id="A0AAE1JFC1"/>
<accession>A0AAE1JFC1</accession>
<dbReference type="InterPro" id="IPR038088">
    <property type="entry name" value="DELLA_N_sf"/>
</dbReference>
<dbReference type="InterPro" id="IPR021914">
    <property type="entry name" value="TF_DELLA_N"/>
</dbReference>
<dbReference type="SMART" id="SM01129">
    <property type="entry name" value="DELLA"/>
    <property type="match status" value="1"/>
</dbReference>
<dbReference type="GO" id="GO:0045944">
    <property type="term" value="P:positive regulation of transcription by RNA polymerase II"/>
    <property type="evidence" value="ECO:0007669"/>
    <property type="project" value="UniProtKB-ARBA"/>
</dbReference>
<dbReference type="GO" id="GO:0009740">
    <property type="term" value="P:gibberellic acid mediated signaling pathway"/>
    <property type="evidence" value="ECO:0007669"/>
    <property type="project" value="UniProtKB-KW"/>
</dbReference>
<evidence type="ECO:0000313" key="12">
    <source>
        <dbReference type="Proteomes" id="UP001293593"/>
    </source>
</evidence>
<gene>
    <name evidence="11" type="ORF">QN277_022553</name>
</gene>
<protein>
    <recommendedName>
        <fullName evidence="10">Transcriptional factor DELLA N-terminal domain-containing protein</fullName>
    </recommendedName>
</protein>
<evidence type="ECO:0000256" key="3">
    <source>
        <dbReference type="ARBA" id="ARBA00022843"/>
    </source>
</evidence>
<evidence type="ECO:0000256" key="8">
    <source>
        <dbReference type="ARBA" id="ARBA00065432"/>
    </source>
</evidence>
<keyword evidence="4" id="KW-0939">Gibberellin signaling pathway</keyword>
<keyword evidence="5" id="KW-0805">Transcription regulation</keyword>
<dbReference type="EMBL" id="JAWXYG010000006">
    <property type="protein sequence ID" value="KAK4269391.1"/>
    <property type="molecule type" value="Genomic_DNA"/>
</dbReference>
<dbReference type="Pfam" id="PF12041">
    <property type="entry name" value="DELLA"/>
    <property type="match status" value="1"/>
</dbReference>
<comment type="subcellular location">
    <subcellularLocation>
        <location evidence="1">Nucleus</location>
    </subcellularLocation>
</comment>
<evidence type="ECO:0000256" key="4">
    <source>
        <dbReference type="ARBA" id="ARBA00022941"/>
    </source>
</evidence>
<sequence length="156" mass="16885">MKREHHQLCPNPGDSFMTASSSDKSKLWEDEAQDGDMDELLTVLSYKVRSSDMADVAQKLEQLEEAMGNVQGGISQLSSETVYYNPFDLSTWLKSVPSKLNLSPNLDSLIVVAGVVSTPPPLPPPPPPPADDSSFLALNHLLLPPLISLTIASSNI</sequence>
<evidence type="ECO:0000313" key="11">
    <source>
        <dbReference type="EMBL" id="KAK4269391.1"/>
    </source>
</evidence>
<name>A0AAE1JFC1_9FABA</name>
<evidence type="ECO:0000256" key="5">
    <source>
        <dbReference type="ARBA" id="ARBA00023015"/>
    </source>
</evidence>
<evidence type="ECO:0000256" key="6">
    <source>
        <dbReference type="ARBA" id="ARBA00023163"/>
    </source>
</evidence>
<evidence type="ECO:0000256" key="9">
    <source>
        <dbReference type="SAM" id="MobiDB-lite"/>
    </source>
</evidence>
<dbReference type="GO" id="GO:0016036">
    <property type="term" value="P:cellular response to phosphate starvation"/>
    <property type="evidence" value="ECO:0007669"/>
    <property type="project" value="UniProtKB-ARBA"/>
</dbReference>
<keyword evidence="7" id="KW-0539">Nucleus</keyword>
<evidence type="ECO:0000256" key="2">
    <source>
        <dbReference type="ARBA" id="ARBA00010273"/>
    </source>
</evidence>
<evidence type="ECO:0000256" key="7">
    <source>
        <dbReference type="ARBA" id="ARBA00023242"/>
    </source>
</evidence>
<dbReference type="Gene3D" id="1.10.10.1290">
    <property type="entry name" value="Transcriptional regulator DELLA, N-terminal domain"/>
    <property type="match status" value="1"/>
</dbReference>
<keyword evidence="3" id="KW-0832">Ubl conjugation</keyword>
<evidence type="ECO:0000259" key="10">
    <source>
        <dbReference type="Pfam" id="PF12041"/>
    </source>
</evidence>
<feature type="region of interest" description="Disordered" evidence="9">
    <location>
        <begin position="1"/>
        <end position="26"/>
    </location>
</feature>
<dbReference type="GO" id="GO:0036377">
    <property type="term" value="P:arbuscular mycorrhizal association"/>
    <property type="evidence" value="ECO:0007669"/>
    <property type="project" value="UniProtKB-ARBA"/>
</dbReference>
<proteinExistence type="inferred from homology"/>
<reference evidence="11" key="1">
    <citation type="submission" date="2023-10" db="EMBL/GenBank/DDBJ databases">
        <title>Chromosome-level genome of the transformable northern wattle, Acacia crassicarpa.</title>
        <authorList>
            <person name="Massaro I."/>
            <person name="Sinha N.R."/>
            <person name="Poethig S."/>
            <person name="Leichty A.R."/>
        </authorList>
    </citation>
    <scope>NUCLEOTIDE SEQUENCE</scope>
    <source>
        <strain evidence="11">Acra3RX</strain>
        <tissue evidence="11">Leaf</tissue>
    </source>
</reference>
<comment type="subunit">
    <text evidence="8">May be a homodimer.</text>
</comment>
<dbReference type="FunFam" id="1.10.10.1290:FF:000001">
    <property type="entry name" value="DELLA protein GAI"/>
    <property type="match status" value="1"/>
</dbReference>
<keyword evidence="6" id="KW-0804">Transcription</keyword>
<comment type="caution">
    <text evidence="11">The sequence shown here is derived from an EMBL/GenBank/DDBJ whole genome shotgun (WGS) entry which is preliminary data.</text>
</comment>
<dbReference type="GO" id="GO:0005634">
    <property type="term" value="C:nucleus"/>
    <property type="evidence" value="ECO:0007669"/>
    <property type="project" value="UniProtKB-SubCell"/>
</dbReference>
<comment type="similarity">
    <text evidence="2">Belongs to the GRAS family. DELLA subfamily.</text>
</comment>
<organism evidence="11 12">
    <name type="scientific">Acacia crassicarpa</name>
    <name type="common">northern wattle</name>
    <dbReference type="NCBI Taxonomy" id="499986"/>
    <lineage>
        <taxon>Eukaryota</taxon>
        <taxon>Viridiplantae</taxon>
        <taxon>Streptophyta</taxon>
        <taxon>Embryophyta</taxon>
        <taxon>Tracheophyta</taxon>
        <taxon>Spermatophyta</taxon>
        <taxon>Magnoliopsida</taxon>
        <taxon>eudicotyledons</taxon>
        <taxon>Gunneridae</taxon>
        <taxon>Pentapetalae</taxon>
        <taxon>rosids</taxon>
        <taxon>fabids</taxon>
        <taxon>Fabales</taxon>
        <taxon>Fabaceae</taxon>
        <taxon>Caesalpinioideae</taxon>
        <taxon>mimosoid clade</taxon>
        <taxon>Acacieae</taxon>
        <taxon>Acacia</taxon>
    </lineage>
</organism>